<evidence type="ECO:0000313" key="10">
    <source>
        <dbReference type="Proteomes" id="UP000440578"/>
    </source>
</evidence>
<dbReference type="EMBL" id="VIIS01001777">
    <property type="protein sequence ID" value="KAF0293016.1"/>
    <property type="molecule type" value="Genomic_DNA"/>
</dbReference>
<dbReference type="InterPro" id="IPR012337">
    <property type="entry name" value="RNaseH-like_sf"/>
</dbReference>
<gene>
    <name evidence="9" type="primary">RASD2_0</name>
    <name evidence="9" type="ORF">FJT64_009054</name>
</gene>
<dbReference type="SMART" id="SM00175">
    <property type="entry name" value="RAB"/>
    <property type="match status" value="1"/>
</dbReference>
<dbReference type="GO" id="GO:0005525">
    <property type="term" value="F:GTP binding"/>
    <property type="evidence" value="ECO:0007669"/>
    <property type="project" value="UniProtKB-KW"/>
</dbReference>
<keyword evidence="3" id="KW-0488">Methylation</keyword>
<dbReference type="AlphaFoldDB" id="A0A6A4VEX2"/>
<dbReference type="SMART" id="SM00176">
    <property type="entry name" value="RAN"/>
    <property type="match status" value="1"/>
</dbReference>
<dbReference type="PROSITE" id="PS50994">
    <property type="entry name" value="INTEGRASE"/>
    <property type="match status" value="1"/>
</dbReference>
<dbReference type="GO" id="GO:0003676">
    <property type="term" value="F:nucleic acid binding"/>
    <property type="evidence" value="ECO:0007669"/>
    <property type="project" value="InterPro"/>
</dbReference>
<comment type="similarity">
    <text evidence="7">Belongs to the small GTPase superfamily. RasD family.</text>
</comment>
<dbReference type="InterPro" id="IPR027417">
    <property type="entry name" value="P-loop_NTPase"/>
</dbReference>
<comment type="subcellular location">
    <subcellularLocation>
        <location evidence="1">Cell membrane</location>
        <topology evidence="1">Lipid-anchor</topology>
    </subcellularLocation>
</comment>
<evidence type="ECO:0000256" key="6">
    <source>
        <dbReference type="ARBA" id="ARBA00023288"/>
    </source>
</evidence>
<dbReference type="NCBIfam" id="TIGR00231">
    <property type="entry name" value="small_GTP"/>
    <property type="match status" value="1"/>
</dbReference>
<dbReference type="InterPro" id="IPR001806">
    <property type="entry name" value="Small_GTPase"/>
</dbReference>
<evidence type="ECO:0000256" key="7">
    <source>
        <dbReference type="ARBA" id="ARBA00038061"/>
    </source>
</evidence>
<dbReference type="SUPFAM" id="SSF53098">
    <property type="entry name" value="Ribonuclease H-like"/>
    <property type="match status" value="1"/>
</dbReference>
<dbReference type="Gene3D" id="3.30.420.10">
    <property type="entry name" value="Ribonuclease H-like superfamily/Ribonuclease H"/>
    <property type="match status" value="1"/>
</dbReference>
<dbReference type="GO" id="GO:0005886">
    <property type="term" value="C:plasma membrane"/>
    <property type="evidence" value="ECO:0007669"/>
    <property type="project" value="UniProtKB-SubCell"/>
</dbReference>
<evidence type="ECO:0000256" key="3">
    <source>
        <dbReference type="ARBA" id="ARBA00022481"/>
    </source>
</evidence>
<dbReference type="PANTHER" id="PTHR46149">
    <property type="entry name" value="MIP08469P"/>
    <property type="match status" value="1"/>
</dbReference>
<keyword evidence="10" id="KW-1185">Reference proteome</keyword>
<organism evidence="9 10">
    <name type="scientific">Amphibalanus amphitrite</name>
    <name type="common">Striped barnacle</name>
    <name type="synonym">Balanus amphitrite</name>
    <dbReference type="NCBI Taxonomy" id="1232801"/>
    <lineage>
        <taxon>Eukaryota</taxon>
        <taxon>Metazoa</taxon>
        <taxon>Ecdysozoa</taxon>
        <taxon>Arthropoda</taxon>
        <taxon>Crustacea</taxon>
        <taxon>Multicrustacea</taxon>
        <taxon>Cirripedia</taxon>
        <taxon>Thoracica</taxon>
        <taxon>Thoracicalcarea</taxon>
        <taxon>Balanomorpha</taxon>
        <taxon>Balanoidea</taxon>
        <taxon>Balanidae</taxon>
        <taxon>Amphibalaninae</taxon>
        <taxon>Amphibalanus</taxon>
    </lineage>
</organism>
<evidence type="ECO:0000256" key="2">
    <source>
        <dbReference type="ARBA" id="ARBA00022475"/>
    </source>
</evidence>
<protein>
    <submittedName>
        <fullName evidence="9">GTP-binding protein Rhes</fullName>
    </submittedName>
</protein>
<dbReference type="GO" id="GO:0015074">
    <property type="term" value="P:DNA integration"/>
    <property type="evidence" value="ECO:0007669"/>
    <property type="project" value="InterPro"/>
</dbReference>
<dbReference type="Pfam" id="PF00071">
    <property type="entry name" value="Ras"/>
    <property type="match status" value="1"/>
</dbReference>
<keyword evidence="5" id="KW-0472">Membrane</keyword>
<dbReference type="SMART" id="SM00174">
    <property type="entry name" value="RHO"/>
    <property type="match status" value="1"/>
</dbReference>
<dbReference type="PROSITE" id="PS51421">
    <property type="entry name" value="RAS"/>
    <property type="match status" value="1"/>
</dbReference>
<dbReference type="PANTHER" id="PTHR46149:SF7">
    <property type="entry name" value="GTP-BINDING PROTEIN DI-RAS2"/>
    <property type="match status" value="1"/>
</dbReference>
<dbReference type="SUPFAM" id="SSF52540">
    <property type="entry name" value="P-loop containing nucleoside triphosphate hydrolases"/>
    <property type="match status" value="1"/>
</dbReference>
<dbReference type="Gene3D" id="3.40.50.300">
    <property type="entry name" value="P-loop containing nucleotide triphosphate hydrolases"/>
    <property type="match status" value="1"/>
</dbReference>
<sequence>MDNATEFKGRELKAFAVRWDVELRYRAAYEPGGNGIIERHHRTIKVMAARQGCTMPGREDGIKCLVDLICGSVALSADSGHHVRLLVLGGPRVGKTSICRRFLYGEFDERYRPTLEDQYSRSYHMGATRLRVDILDTCGDNSFPAMRRVSILHAQALMLVFSVDSYASFLQAIDCFTEVRRLRDDFRELPTLLVGNKSDMAGMNRQVSHRSAASWFYSKMERNRGRFLECSALANTNVAEIFREYLRLGGISLPAPPPPSKLASALAQTHPKTQREPTFHLELVVPGTRAEPQHQRPDIREV</sequence>
<evidence type="ECO:0000313" key="9">
    <source>
        <dbReference type="EMBL" id="KAF0293016.1"/>
    </source>
</evidence>
<dbReference type="PROSITE" id="PS51419">
    <property type="entry name" value="RAB"/>
    <property type="match status" value="1"/>
</dbReference>
<reference evidence="9 10" key="1">
    <citation type="submission" date="2019-07" db="EMBL/GenBank/DDBJ databases">
        <title>Draft genome assembly of a fouling barnacle, Amphibalanus amphitrite (Darwin, 1854): The first reference genome for Thecostraca.</title>
        <authorList>
            <person name="Kim W."/>
        </authorList>
    </citation>
    <scope>NUCLEOTIDE SEQUENCE [LARGE SCALE GENOMIC DNA]</scope>
    <source>
        <strain evidence="9">SNU_AA5</strain>
        <tissue evidence="9">Soma without cirri and trophi</tissue>
    </source>
</reference>
<dbReference type="InterPro" id="IPR005225">
    <property type="entry name" value="Small_GTP-bd"/>
</dbReference>
<dbReference type="PRINTS" id="PR00449">
    <property type="entry name" value="RASTRNSFRMNG"/>
</dbReference>
<keyword evidence="4" id="KW-0342">GTP-binding</keyword>
<proteinExistence type="inferred from homology"/>
<evidence type="ECO:0000256" key="1">
    <source>
        <dbReference type="ARBA" id="ARBA00004193"/>
    </source>
</evidence>
<evidence type="ECO:0000256" key="5">
    <source>
        <dbReference type="ARBA" id="ARBA00023136"/>
    </source>
</evidence>
<dbReference type="GO" id="GO:0003924">
    <property type="term" value="F:GTPase activity"/>
    <property type="evidence" value="ECO:0007669"/>
    <property type="project" value="InterPro"/>
</dbReference>
<dbReference type="SMART" id="SM00173">
    <property type="entry name" value="RAS"/>
    <property type="match status" value="1"/>
</dbReference>
<keyword evidence="2" id="KW-1003">Cell membrane</keyword>
<keyword evidence="6" id="KW-0449">Lipoprotein</keyword>
<dbReference type="InterPro" id="IPR052236">
    <property type="entry name" value="Small_GTPase_RasD"/>
</dbReference>
<dbReference type="InterPro" id="IPR036397">
    <property type="entry name" value="RNaseH_sf"/>
</dbReference>
<feature type="domain" description="Integrase catalytic" evidence="8">
    <location>
        <begin position="1"/>
        <end position="45"/>
    </location>
</feature>
<accession>A0A6A4VEX2</accession>
<evidence type="ECO:0000259" key="8">
    <source>
        <dbReference type="PROSITE" id="PS50994"/>
    </source>
</evidence>
<dbReference type="InterPro" id="IPR001584">
    <property type="entry name" value="Integrase_cat-core"/>
</dbReference>
<dbReference type="OrthoDB" id="265044at2759"/>
<evidence type="ECO:0000256" key="4">
    <source>
        <dbReference type="ARBA" id="ARBA00023134"/>
    </source>
</evidence>
<keyword evidence="4" id="KW-0547">Nucleotide-binding</keyword>
<comment type="caution">
    <text evidence="9">The sequence shown here is derived from an EMBL/GenBank/DDBJ whole genome shotgun (WGS) entry which is preliminary data.</text>
</comment>
<dbReference type="Proteomes" id="UP000440578">
    <property type="component" value="Unassembled WGS sequence"/>
</dbReference>
<name>A0A6A4VEX2_AMPAM</name>